<feature type="chain" id="PRO_5023088769" evidence="4">
    <location>
        <begin position="22"/>
        <end position="385"/>
    </location>
</feature>
<dbReference type="EMBL" id="VTUU01000001">
    <property type="protein sequence ID" value="KAA1176236.1"/>
    <property type="molecule type" value="Genomic_DNA"/>
</dbReference>
<comment type="similarity">
    <text evidence="2">Belongs to the bacterial solute-binding protein 2 family.</text>
</comment>
<comment type="subcellular location">
    <subcellularLocation>
        <location evidence="1">Cell envelope</location>
    </subcellularLocation>
</comment>
<proteinExistence type="inferred from homology"/>
<dbReference type="GO" id="GO:0030313">
    <property type="term" value="C:cell envelope"/>
    <property type="evidence" value="ECO:0007669"/>
    <property type="project" value="UniProtKB-SubCell"/>
</dbReference>
<gene>
    <name evidence="6" type="ORF">FWJ25_03640</name>
</gene>
<evidence type="ECO:0000313" key="6">
    <source>
        <dbReference type="EMBL" id="KAA1176236.1"/>
    </source>
</evidence>
<dbReference type="PANTHER" id="PTHR46847">
    <property type="entry name" value="D-ALLOSE-BINDING PERIPLASMIC PROTEIN-RELATED"/>
    <property type="match status" value="1"/>
</dbReference>
<feature type="domain" description="Periplasmic binding protein" evidence="5">
    <location>
        <begin position="30"/>
        <end position="297"/>
    </location>
</feature>
<dbReference type="GO" id="GO:0055085">
    <property type="term" value="P:transmembrane transport"/>
    <property type="evidence" value="ECO:0007669"/>
    <property type="project" value="UniProtKB-ARBA"/>
</dbReference>
<comment type="caution">
    <text evidence="6">The sequence shown here is derived from an EMBL/GenBank/DDBJ whole genome shotgun (WGS) entry which is preliminary data.</text>
</comment>
<evidence type="ECO:0000256" key="4">
    <source>
        <dbReference type="SAM" id="SignalP"/>
    </source>
</evidence>
<evidence type="ECO:0000256" key="3">
    <source>
        <dbReference type="ARBA" id="ARBA00022729"/>
    </source>
</evidence>
<dbReference type="GO" id="GO:0030246">
    <property type="term" value="F:carbohydrate binding"/>
    <property type="evidence" value="ECO:0007669"/>
    <property type="project" value="UniProtKB-ARBA"/>
</dbReference>
<dbReference type="CDD" id="cd06324">
    <property type="entry name" value="PBP1_ABC_sugar_binding-like"/>
    <property type="match status" value="1"/>
</dbReference>
<reference evidence="6 7" key="1">
    <citation type="submission" date="2019-08" db="EMBL/GenBank/DDBJ databases">
        <title>Marinobacter ZYF650 sp. nov., a marine bacterium isolated from seawater of the Mariana trench.</title>
        <authorList>
            <person name="Ahmad W."/>
        </authorList>
    </citation>
    <scope>NUCLEOTIDE SEQUENCE [LARGE SCALE GENOMIC DNA]</scope>
    <source>
        <strain evidence="6 7">ZYF650</strain>
    </source>
</reference>
<dbReference type="InterPro" id="IPR025997">
    <property type="entry name" value="SBP_2_dom"/>
</dbReference>
<dbReference type="PANTHER" id="PTHR46847:SF2">
    <property type="entry name" value="ABC TRANSPORTER SUGAR-BINDING PROTEIN"/>
    <property type="match status" value="1"/>
</dbReference>
<organism evidence="6 7">
    <name type="scientific">Marinobacter salinexigens</name>
    <dbReference type="NCBI Taxonomy" id="2919747"/>
    <lineage>
        <taxon>Bacteria</taxon>
        <taxon>Pseudomonadati</taxon>
        <taxon>Pseudomonadota</taxon>
        <taxon>Gammaproteobacteria</taxon>
        <taxon>Pseudomonadales</taxon>
        <taxon>Marinobacteraceae</taxon>
        <taxon>Marinobacter</taxon>
    </lineage>
</organism>
<sequence length="385" mass="43001">MCRMRVLVALMLMAFSHPGMAELRPRIAVFTVADTPFWTLVSRFAEAAGDSLNADVDVFNLQLNRVRFRELMDEVISDETSGYDALVFPNFLKTAAGALKTCELNRIVCVLYNGDLEDNERRTLGKPGQHLQYWAAHLVPGDANASETMTQILVQSAREQRPQGALQMFGVNGYRFDQPAVDRAAGLNRVLAADPGLHMHQVVYTDWSEDDAHFRTQRLLERYPETRIIWSGNYRSTSGVLRALHEAGWVPGKDVKVNSFGFGGSAMEELAGGEIEVTAGGHFMEGAWSVVVAYDAVMASKGAKSLEYYDLKTPLLIVTRENLAKVRRVMSLLEQQPDRLRRVDFARYSRVRGNQDGPHEFSAMDVFDALDEYEASAESSPVIAR</sequence>
<name>A0A5B0VNN1_9GAMM</name>
<protein>
    <submittedName>
        <fullName evidence="6">Substrate-binding domain-containing protein</fullName>
    </submittedName>
</protein>
<evidence type="ECO:0000259" key="5">
    <source>
        <dbReference type="Pfam" id="PF13407"/>
    </source>
</evidence>
<keyword evidence="7" id="KW-1185">Reference proteome</keyword>
<dbReference type="Pfam" id="PF13407">
    <property type="entry name" value="Peripla_BP_4"/>
    <property type="match status" value="1"/>
</dbReference>
<dbReference type="InterPro" id="IPR028082">
    <property type="entry name" value="Peripla_BP_I"/>
</dbReference>
<dbReference type="Proteomes" id="UP000323161">
    <property type="component" value="Unassembled WGS sequence"/>
</dbReference>
<keyword evidence="3 4" id="KW-0732">Signal</keyword>
<dbReference type="RefSeq" id="WP_149598863.1">
    <property type="nucleotide sequence ID" value="NZ_VTUU01000001.1"/>
</dbReference>
<feature type="signal peptide" evidence="4">
    <location>
        <begin position="1"/>
        <end position="21"/>
    </location>
</feature>
<evidence type="ECO:0000256" key="2">
    <source>
        <dbReference type="ARBA" id="ARBA00007639"/>
    </source>
</evidence>
<evidence type="ECO:0000313" key="7">
    <source>
        <dbReference type="Proteomes" id="UP000323161"/>
    </source>
</evidence>
<dbReference type="AlphaFoldDB" id="A0A5B0VNN1"/>
<evidence type="ECO:0000256" key="1">
    <source>
        <dbReference type="ARBA" id="ARBA00004196"/>
    </source>
</evidence>
<dbReference type="Gene3D" id="3.40.50.2300">
    <property type="match status" value="2"/>
</dbReference>
<dbReference type="SUPFAM" id="SSF53822">
    <property type="entry name" value="Periplasmic binding protein-like I"/>
    <property type="match status" value="1"/>
</dbReference>
<accession>A0A5B0VNN1</accession>